<dbReference type="Gene3D" id="3.40.50.150">
    <property type="entry name" value="Vaccinia Virus protein VP39"/>
    <property type="match status" value="1"/>
</dbReference>
<keyword evidence="1 4" id="KW-0808">Transferase</keyword>
<dbReference type="GO" id="GO:0008168">
    <property type="term" value="F:methyltransferase activity"/>
    <property type="evidence" value="ECO:0007669"/>
    <property type="project" value="UniProtKB-KW"/>
</dbReference>
<evidence type="ECO:0000259" key="3">
    <source>
        <dbReference type="Pfam" id="PF13649"/>
    </source>
</evidence>
<sequence length="229" mass="25211">MRVLDRKPSPNASTALAMSTPDPHAGFTDARTTWDARFSQPGLLFGDQPNAFLRREAHRIPAHSRVLSVADGEGRNAIYLADQGHTVTAFDLSPVAVDKARRWAAERGARVDFQVAGVDDWAWTTGAYDAVAAIFVQFADPAMRARMFAGMWQTLAPGGLLLLHGYTPKQLDYRTGGPGKLEHLYTEALVRELLPQAEWLLMREYEDDLAEGNGHAGRSALLDAVARKR</sequence>
<dbReference type="Proteomes" id="UP000214566">
    <property type="component" value="Unassembled WGS sequence"/>
</dbReference>
<keyword evidence="5" id="KW-1185">Reference proteome</keyword>
<evidence type="ECO:0000313" key="5">
    <source>
        <dbReference type="Proteomes" id="UP000214566"/>
    </source>
</evidence>
<proteinExistence type="predicted"/>
<evidence type="ECO:0000313" key="4">
    <source>
        <dbReference type="EMBL" id="SBP86679.1"/>
    </source>
</evidence>
<keyword evidence="4" id="KW-0489">Methyltransferase</keyword>
<dbReference type="Pfam" id="PF13649">
    <property type="entry name" value="Methyltransf_25"/>
    <property type="match status" value="1"/>
</dbReference>
<feature type="domain" description="Methyltransferase" evidence="3">
    <location>
        <begin position="66"/>
        <end position="159"/>
    </location>
</feature>
<dbReference type="InterPro" id="IPR029063">
    <property type="entry name" value="SAM-dependent_MTases_sf"/>
</dbReference>
<protein>
    <submittedName>
        <fullName evidence="4">Putative S-adenosyl-L-methionine-dependent methyltransferase</fullName>
    </submittedName>
</protein>
<name>A0A238D0C3_THIDL</name>
<evidence type="ECO:0000256" key="2">
    <source>
        <dbReference type="SAM" id="MobiDB-lite"/>
    </source>
</evidence>
<gene>
    <name evidence="4" type="ORF">THIARS_40308</name>
</gene>
<dbReference type="PANTHER" id="PTHR43861">
    <property type="entry name" value="TRANS-ACONITATE 2-METHYLTRANSFERASE-RELATED"/>
    <property type="match status" value="1"/>
</dbReference>
<organism evidence="4 5">
    <name type="scientific">Thiomonas delicata</name>
    <name type="common">Thiomonas cuprina</name>
    <dbReference type="NCBI Taxonomy" id="364030"/>
    <lineage>
        <taxon>Bacteria</taxon>
        <taxon>Pseudomonadati</taxon>
        <taxon>Pseudomonadota</taxon>
        <taxon>Betaproteobacteria</taxon>
        <taxon>Burkholderiales</taxon>
        <taxon>Thiomonas</taxon>
    </lineage>
</organism>
<dbReference type="CDD" id="cd02440">
    <property type="entry name" value="AdoMet_MTases"/>
    <property type="match status" value="1"/>
</dbReference>
<reference evidence="4 5" key="1">
    <citation type="submission" date="2016-06" db="EMBL/GenBank/DDBJ databases">
        <authorList>
            <person name="Kjaerup R.B."/>
            <person name="Dalgaard T.S."/>
            <person name="Juul-Madsen H.R."/>
        </authorList>
    </citation>
    <scope>NUCLEOTIDE SEQUENCE [LARGE SCALE GENOMIC DNA]</scope>
    <source>
        <strain evidence="4 5">DSM 16361</strain>
    </source>
</reference>
<dbReference type="PANTHER" id="PTHR43861:SF3">
    <property type="entry name" value="PUTATIVE (AFU_ORTHOLOGUE AFUA_2G14390)-RELATED"/>
    <property type="match status" value="1"/>
</dbReference>
<dbReference type="SUPFAM" id="SSF53335">
    <property type="entry name" value="S-adenosyl-L-methionine-dependent methyltransferases"/>
    <property type="match status" value="1"/>
</dbReference>
<dbReference type="EMBL" id="FLMQ01000034">
    <property type="protein sequence ID" value="SBP86679.1"/>
    <property type="molecule type" value="Genomic_DNA"/>
</dbReference>
<dbReference type="InterPro" id="IPR041698">
    <property type="entry name" value="Methyltransf_25"/>
</dbReference>
<feature type="region of interest" description="Disordered" evidence="2">
    <location>
        <begin position="1"/>
        <end position="26"/>
    </location>
</feature>
<dbReference type="AlphaFoldDB" id="A0A238D0C3"/>
<accession>A0A238D0C3</accession>
<evidence type="ECO:0000256" key="1">
    <source>
        <dbReference type="ARBA" id="ARBA00022679"/>
    </source>
</evidence>
<dbReference type="GO" id="GO:0032259">
    <property type="term" value="P:methylation"/>
    <property type="evidence" value="ECO:0007669"/>
    <property type="project" value="UniProtKB-KW"/>
</dbReference>